<dbReference type="PROSITE" id="PS51257">
    <property type="entry name" value="PROKAR_LIPOPROTEIN"/>
    <property type="match status" value="1"/>
</dbReference>
<dbReference type="Proteomes" id="UP000806528">
    <property type="component" value="Unassembled WGS sequence"/>
</dbReference>
<keyword evidence="3" id="KW-1185">Reference proteome</keyword>
<gene>
    <name evidence="2" type="ORF">IDM40_11935</name>
</gene>
<accession>A0ABR9P6D8</accession>
<organism evidence="2 3">
    <name type="scientific">Nocardiopsis coralli</name>
    <dbReference type="NCBI Taxonomy" id="2772213"/>
    <lineage>
        <taxon>Bacteria</taxon>
        <taxon>Bacillati</taxon>
        <taxon>Actinomycetota</taxon>
        <taxon>Actinomycetes</taxon>
        <taxon>Streptosporangiales</taxon>
        <taxon>Nocardiopsidaceae</taxon>
        <taxon>Nocardiopsis</taxon>
    </lineage>
</organism>
<sequence>MGVRSTAVTAPLAATLLCGALVSCSNGQDEADEAMAELEKAAGNLSATALRPAAERAFARNGHPLPEGLVCSTQAPGAPSPSDAPEEEEGTEARAEGPGVAAPTFTAAPDLGPTFTAAPDQEADEEAEGYLMVVCTGDTEDGDEASFEAMLPRQALAARDEGDDALPGEFTGRVGEEEVFTMDCLQCAPEAEAQDEGETEDEAQDEEAET</sequence>
<evidence type="ECO:0000313" key="3">
    <source>
        <dbReference type="Proteomes" id="UP000806528"/>
    </source>
</evidence>
<feature type="region of interest" description="Disordered" evidence="1">
    <location>
        <begin position="188"/>
        <end position="210"/>
    </location>
</feature>
<evidence type="ECO:0008006" key="4">
    <source>
        <dbReference type="Google" id="ProtNLM"/>
    </source>
</evidence>
<reference evidence="2 3" key="1">
    <citation type="submission" date="2020-09" db="EMBL/GenBank/DDBJ databases">
        <title>Diversity and distribution of actinomycetes associated with coral in the coast of Hainan.</title>
        <authorList>
            <person name="Li F."/>
        </authorList>
    </citation>
    <scope>NUCLEOTIDE SEQUENCE [LARGE SCALE GENOMIC DNA]</scope>
    <source>
        <strain evidence="2 3">HNM0947</strain>
    </source>
</reference>
<feature type="compositionally biased region" description="Acidic residues" evidence="1">
    <location>
        <begin position="192"/>
        <end position="210"/>
    </location>
</feature>
<dbReference type="RefSeq" id="WP_193122043.1">
    <property type="nucleotide sequence ID" value="NZ_JADBGI010000009.1"/>
</dbReference>
<comment type="caution">
    <text evidence="2">The sequence shown here is derived from an EMBL/GenBank/DDBJ whole genome shotgun (WGS) entry which is preliminary data.</text>
</comment>
<feature type="region of interest" description="Disordered" evidence="1">
    <location>
        <begin position="62"/>
        <end position="127"/>
    </location>
</feature>
<proteinExistence type="predicted"/>
<name>A0ABR9P6D8_9ACTN</name>
<protein>
    <recommendedName>
        <fullName evidence="4">Lipoprotein</fullName>
    </recommendedName>
</protein>
<dbReference type="EMBL" id="JADBGI010000009">
    <property type="protein sequence ID" value="MBE2999408.1"/>
    <property type="molecule type" value="Genomic_DNA"/>
</dbReference>
<evidence type="ECO:0000313" key="2">
    <source>
        <dbReference type="EMBL" id="MBE2999408.1"/>
    </source>
</evidence>
<evidence type="ECO:0000256" key="1">
    <source>
        <dbReference type="SAM" id="MobiDB-lite"/>
    </source>
</evidence>